<gene>
    <name evidence="1" type="ORF">S01H1_10384</name>
</gene>
<sequence length="45" mass="4948">MSQRRSLNAFSIRETGLSPFCARIWPATKGKKKPNANSLEDTAAP</sequence>
<proteinExistence type="predicted"/>
<reference evidence="1" key="1">
    <citation type="journal article" date="2014" name="Front. Microbiol.">
        <title>High frequency of phylogenetically diverse reductive dehalogenase-homologous genes in deep subseafloor sedimentary metagenomes.</title>
        <authorList>
            <person name="Kawai M."/>
            <person name="Futagami T."/>
            <person name="Toyoda A."/>
            <person name="Takaki Y."/>
            <person name="Nishi S."/>
            <person name="Hori S."/>
            <person name="Arai W."/>
            <person name="Tsubouchi T."/>
            <person name="Morono Y."/>
            <person name="Uchiyama I."/>
            <person name="Ito T."/>
            <person name="Fujiyama A."/>
            <person name="Inagaki F."/>
            <person name="Takami H."/>
        </authorList>
    </citation>
    <scope>NUCLEOTIDE SEQUENCE</scope>
    <source>
        <strain evidence="1">Expedition CK06-06</strain>
    </source>
</reference>
<protein>
    <submittedName>
        <fullName evidence="1">Uncharacterized protein</fullName>
    </submittedName>
</protein>
<accession>X0T5B8</accession>
<dbReference type="EMBL" id="BARS01005302">
    <property type="protein sequence ID" value="GAF71270.1"/>
    <property type="molecule type" value="Genomic_DNA"/>
</dbReference>
<evidence type="ECO:0000313" key="1">
    <source>
        <dbReference type="EMBL" id="GAF71270.1"/>
    </source>
</evidence>
<name>X0T5B8_9ZZZZ</name>
<dbReference type="AlphaFoldDB" id="X0T5B8"/>
<comment type="caution">
    <text evidence="1">The sequence shown here is derived from an EMBL/GenBank/DDBJ whole genome shotgun (WGS) entry which is preliminary data.</text>
</comment>
<organism evidence="1">
    <name type="scientific">marine sediment metagenome</name>
    <dbReference type="NCBI Taxonomy" id="412755"/>
    <lineage>
        <taxon>unclassified sequences</taxon>
        <taxon>metagenomes</taxon>
        <taxon>ecological metagenomes</taxon>
    </lineage>
</organism>